<protein>
    <submittedName>
        <fullName evidence="7">EamA family transporter</fullName>
    </submittedName>
</protein>
<feature type="transmembrane region" description="Helical" evidence="5">
    <location>
        <begin position="68"/>
        <end position="88"/>
    </location>
</feature>
<dbReference type="EMBL" id="WUYX01000029">
    <property type="protein sequence ID" value="MXV62369.1"/>
    <property type="molecule type" value="Genomic_DNA"/>
</dbReference>
<dbReference type="AlphaFoldDB" id="A0A6B0VPA4"/>
<feature type="domain" description="EamA" evidence="6">
    <location>
        <begin position="7"/>
        <end position="140"/>
    </location>
</feature>
<feature type="transmembrane region" description="Helical" evidence="5">
    <location>
        <begin position="246"/>
        <end position="263"/>
    </location>
</feature>
<dbReference type="Proteomes" id="UP000434101">
    <property type="component" value="Unassembled WGS sequence"/>
</dbReference>
<evidence type="ECO:0000256" key="4">
    <source>
        <dbReference type="ARBA" id="ARBA00023136"/>
    </source>
</evidence>
<proteinExistence type="predicted"/>
<dbReference type="PANTHER" id="PTHR32322">
    <property type="entry name" value="INNER MEMBRANE TRANSPORTER"/>
    <property type="match status" value="1"/>
</dbReference>
<dbReference type="RefSeq" id="WP_160065082.1">
    <property type="nucleotide sequence ID" value="NZ_WUYX01000029.1"/>
</dbReference>
<feature type="transmembrane region" description="Helical" evidence="5">
    <location>
        <begin position="94"/>
        <end position="114"/>
    </location>
</feature>
<feature type="domain" description="EamA" evidence="6">
    <location>
        <begin position="150"/>
        <end position="285"/>
    </location>
</feature>
<evidence type="ECO:0000313" key="7">
    <source>
        <dbReference type="EMBL" id="MXV62369.1"/>
    </source>
</evidence>
<dbReference type="Gene3D" id="1.10.3730.20">
    <property type="match status" value="1"/>
</dbReference>
<feature type="transmembrane region" description="Helical" evidence="5">
    <location>
        <begin position="213"/>
        <end position="234"/>
    </location>
</feature>
<feature type="transmembrane region" description="Helical" evidence="5">
    <location>
        <begin position="180"/>
        <end position="201"/>
    </location>
</feature>
<dbReference type="GO" id="GO:0016020">
    <property type="term" value="C:membrane"/>
    <property type="evidence" value="ECO:0007669"/>
    <property type="project" value="UniProtKB-SubCell"/>
</dbReference>
<comment type="caution">
    <text evidence="7">The sequence shown here is derived from an EMBL/GenBank/DDBJ whole genome shotgun (WGS) entry which is preliminary data.</text>
</comment>
<keyword evidence="2 5" id="KW-0812">Transmembrane</keyword>
<dbReference type="InterPro" id="IPR050638">
    <property type="entry name" value="AA-Vitamin_Transporters"/>
</dbReference>
<reference evidence="7 8" key="1">
    <citation type="submission" date="2020-01" db="EMBL/GenBank/DDBJ databases">
        <title>Natronorubrum sp. JWXQ-INN 674 isolated from Inner Mongolia Autonomous Region of China.</title>
        <authorList>
            <person name="Xue Q."/>
        </authorList>
    </citation>
    <scope>NUCLEOTIDE SEQUENCE [LARGE SCALE GENOMIC DNA]</scope>
    <source>
        <strain evidence="7 8">JWXQ-INN-674</strain>
    </source>
</reference>
<gene>
    <name evidence="7" type="ORF">GS429_09900</name>
</gene>
<evidence type="ECO:0000256" key="3">
    <source>
        <dbReference type="ARBA" id="ARBA00022989"/>
    </source>
</evidence>
<evidence type="ECO:0000259" key="6">
    <source>
        <dbReference type="Pfam" id="PF00892"/>
    </source>
</evidence>
<feature type="transmembrane region" description="Helical" evidence="5">
    <location>
        <begin position="269"/>
        <end position="285"/>
    </location>
</feature>
<evidence type="ECO:0000256" key="2">
    <source>
        <dbReference type="ARBA" id="ARBA00022692"/>
    </source>
</evidence>
<feature type="transmembrane region" description="Helical" evidence="5">
    <location>
        <begin position="126"/>
        <end position="145"/>
    </location>
</feature>
<accession>A0A6B0VPA4</accession>
<dbReference type="Pfam" id="PF00892">
    <property type="entry name" value="EamA"/>
    <property type="match status" value="2"/>
</dbReference>
<dbReference type="InterPro" id="IPR000620">
    <property type="entry name" value="EamA_dom"/>
</dbReference>
<evidence type="ECO:0000256" key="1">
    <source>
        <dbReference type="ARBA" id="ARBA00004141"/>
    </source>
</evidence>
<comment type="subcellular location">
    <subcellularLocation>
        <location evidence="1">Membrane</location>
        <topology evidence="1">Multi-pass membrane protein</topology>
    </subcellularLocation>
</comment>
<keyword evidence="8" id="KW-1185">Reference proteome</keyword>
<name>A0A6B0VPA4_9EURY</name>
<keyword evidence="3 5" id="KW-1133">Transmembrane helix</keyword>
<sequence>MNERSVGIAYVLASATGFGAVGIFGTVASDIGLSIPTVLVFRFAIATAILWPLLALRGRLRLLTGRSLVWAIVLGVAGFGAMSGFYFWGLEYLTAGLVAIVLYTYPAIVVTVRIVTNPRRVSRTMLVALCLSLGGVALIVGADPAGADPRGVLIVLAGAVSYAGYVMGSERVLKSIEPQVLTAHVLPASGLVFLALGVGTGTFRIPAATETTAWGVLTALSLLSTALPILLLYAGLSRIGASRASIVSTAEPAVAVVLGTAVLGEPVTATTVFGGALVVVGVLLIQRRE</sequence>
<dbReference type="SUPFAM" id="SSF103481">
    <property type="entry name" value="Multidrug resistance efflux transporter EmrE"/>
    <property type="match status" value="2"/>
</dbReference>
<dbReference type="OrthoDB" id="267946at2157"/>
<dbReference type="InterPro" id="IPR037185">
    <property type="entry name" value="EmrE-like"/>
</dbReference>
<organism evidence="7 8">
    <name type="scientific">Natronorubrum halalkaliphilum</name>
    <dbReference type="NCBI Taxonomy" id="2691917"/>
    <lineage>
        <taxon>Archaea</taxon>
        <taxon>Methanobacteriati</taxon>
        <taxon>Methanobacteriota</taxon>
        <taxon>Stenosarchaea group</taxon>
        <taxon>Halobacteria</taxon>
        <taxon>Halobacteriales</taxon>
        <taxon>Natrialbaceae</taxon>
        <taxon>Natronorubrum</taxon>
    </lineage>
</organism>
<keyword evidence="4 5" id="KW-0472">Membrane</keyword>
<feature type="transmembrane region" description="Helical" evidence="5">
    <location>
        <begin position="33"/>
        <end position="56"/>
    </location>
</feature>
<evidence type="ECO:0000256" key="5">
    <source>
        <dbReference type="SAM" id="Phobius"/>
    </source>
</evidence>
<dbReference type="PANTHER" id="PTHR32322:SF2">
    <property type="entry name" value="EAMA DOMAIN-CONTAINING PROTEIN"/>
    <property type="match status" value="1"/>
</dbReference>
<feature type="transmembrane region" description="Helical" evidence="5">
    <location>
        <begin position="151"/>
        <end position="168"/>
    </location>
</feature>
<feature type="transmembrane region" description="Helical" evidence="5">
    <location>
        <begin position="7"/>
        <end position="27"/>
    </location>
</feature>
<evidence type="ECO:0000313" key="8">
    <source>
        <dbReference type="Proteomes" id="UP000434101"/>
    </source>
</evidence>